<dbReference type="SMART" id="SM00345">
    <property type="entry name" value="HTH_GNTR"/>
    <property type="match status" value="1"/>
</dbReference>
<dbReference type="SUPFAM" id="SSF53383">
    <property type="entry name" value="PLP-dependent transferases"/>
    <property type="match status" value="1"/>
</dbReference>
<feature type="domain" description="HTH gntR-type" evidence="6">
    <location>
        <begin position="16"/>
        <end position="84"/>
    </location>
</feature>
<evidence type="ECO:0000256" key="1">
    <source>
        <dbReference type="ARBA" id="ARBA00005384"/>
    </source>
</evidence>
<accession>A0ABY6CLF0</accession>
<dbReference type="Pfam" id="PF00155">
    <property type="entry name" value="Aminotran_1_2"/>
    <property type="match status" value="1"/>
</dbReference>
<dbReference type="CDD" id="cd07377">
    <property type="entry name" value="WHTH_GntR"/>
    <property type="match status" value="1"/>
</dbReference>
<evidence type="ECO:0000313" key="8">
    <source>
        <dbReference type="Proteomes" id="UP001065174"/>
    </source>
</evidence>
<dbReference type="PANTHER" id="PTHR46577:SF1">
    <property type="entry name" value="HTH-TYPE TRANSCRIPTIONAL REGULATORY PROTEIN GABR"/>
    <property type="match status" value="1"/>
</dbReference>
<dbReference type="PANTHER" id="PTHR46577">
    <property type="entry name" value="HTH-TYPE TRANSCRIPTIONAL REGULATORY PROTEIN GABR"/>
    <property type="match status" value="1"/>
</dbReference>
<keyword evidence="3" id="KW-0805">Transcription regulation</keyword>
<dbReference type="InterPro" id="IPR036390">
    <property type="entry name" value="WH_DNA-bd_sf"/>
</dbReference>
<evidence type="ECO:0000313" key="7">
    <source>
        <dbReference type="EMBL" id="UXP31338.1"/>
    </source>
</evidence>
<evidence type="ECO:0000259" key="6">
    <source>
        <dbReference type="PROSITE" id="PS50949"/>
    </source>
</evidence>
<dbReference type="RefSeq" id="WP_262308777.1">
    <property type="nucleotide sequence ID" value="NZ_CP106679.1"/>
</dbReference>
<dbReference type="Gene3D" id="3.40.640.10">
    <property type="entry name" value="Type I PLP-dependent aspartate aminotransferase-like (Major domain)"/>
    <property type="match status" value="1"/>
</dbReference>
<dbReference type="EMBL" id="CP106679">
    <property type="protein sequence ID" value="UXP31338.1"/>
    <property type="molecule type" value="Genomic_DNA"/>
</dbReference>
<keyword evidence="2" id="KW-0663">Pyridoxal phosphate</keyword>
<evidence type="ECO:0000256" key="3">
    <source>
        <dbReference type="ARBA" id="ARBA00023015"/>
    </source>
</evidence>
<dbReference type="Gene3D" id="1.10.10.10">
    <property type="entry name" value="Winged helix-like DNA-binding domain superfamily/Winged helix DNA-binding domain"/>
    <property type="match status" value="1"/>
</dbReference>
<dbReference type="InterPro" id="IPR051446">
    <property type="entry name" value="HTH_trans_reg/aminotransferase"/>
</dbReference>
<dbReference type="InterPro" id="IPR015421">
    <property type="entry name" value="PyrdxlP-dep_Trfase_major"/>
</dbReference>
<dbReference type="PROSITE" id="PS50949">
    <property type="entry name" value="HTH_GNTR"/>
    <property type="match status" value="1"/>
</dbReference>
<dbReference type="SUPFAM" id="SSF46785">
    <property type="entry name" value="Winged helix' DNA-binding domain"/>
    <property type="match status" value="1"/>
</dbReference>
<dbReference type="InterPro" id="IPR036388">
    <property type="entry name" value="WH-like_DNA-bd_sf"/>
</dbReference>
<keyword evidence="4" id="KW-0238">DNA-binding</keyword>
<dbReference type="GO" id="GO:0008483">
    <property type="term" value="F:transaminase activity"/>
    <property type="evidence" value="ECO:0007669"/>
    <property type="project" value="UniProtKB-KW"/>
</dbReference>
<dbReference type="InterPro" id="IPR004839">
    <property type="entry name" value="Aminotransferase_I/II_large"/>
</dbReference>
<dbReference type="Proteomes" id="UP001065174">
    <property type="component" value="Chromosome"/>
</dbReference>
<evidence type="ECO:0000256" key="4">
    <source>
        <dbReference type="ARBA" id="ARBA00023125"/>
    </source>
</evidence>
<protein>
    <submittedName>
        <fullName evidence="7">PLP-dependent aminotransferase family protein</fullName>
    </submittedName>
</protein>
<sequence length="474" mass="53971">MLPWKSIITINPNSKRAIYLQLADAFVLEIMNGRIATGSKLPSSRLLAETLTLNRKTILLAYDELMAQGWTEVHPSRGTFVKKDLPVTQPKGLNRKTAVSKPNKSTITANKTYQITEGTPDYRIAPIELLYKTAKSLTKGILAKSVLTGNHFEGEINLRNSLCKYLHETRALNPSIDEIMITRGSQMSIFLALSSILHSGDQVIVGKLNYGSANRTIQHLGGKLVEVDLTPEGLDIEQIEQAVQLHKIKAIYISPHHHYPTTVTMPIEHRLRLLELSIQHDFYILEDDYDFDYHYNGSPILPIASIDQGQRVIYIGSFSKIFAPSIRMGYMYADPNIIDQCRDIRKLIDRRGDPVLEKALSILIEEKEIHRSIKKAVNIYRHRRDLFCHLLKQKLGDEIQFNIPDGGMAIWATFKNIQINDLIKECKKVNLHLDIDTYHETNKCRLGFASMNNQEIAQNLNLFCYAIVQLLKKN</sequence>
<keyword evidence="8" id="KW-1185">Reference proteome</keyword>
<dbReference type="InterPro" id="IPR015424">
    <property type="entry name" value="PyrdxlP-dep_Trfase"/>
</dbReference>
<evidence type="ECO:0000256" key="5">
    <source>
        <dbReference type="ARBA" id="ARBA00023163"/>
    </source>
</evidence>
<keyword evidence="7" id="KW-0808">Transferase</keyword>
<gene>
    <name evidence="7" type="ORF">N6H18_13365</name>
</gene>
<name>A0ABY6CLF0_9BACT</name>
<proteinExistence type="inferred from homology"/>
<organism evidence="7 8">
    <name type="scientific">Reichenbachiella agarivorans</name>
    <dbReference type="NCBI Taxonomy" id="2979464"/>
    <lineage>
        <taxon>Bacteria</taxon>
        <taxon>Pseudomonadati</taxon>
        <taxon>Bacteroidota</taxon>
        <taxon>Cytophagia</taxon>
        <taxon>Cytophagales</taxon>
        <taxon>Reichenbachiellaceae</taxon>
        <taxon>Reichenbachiella</taxon>
    </lineage>
</organism>
<dbReference type="InterPro" id="IPR000524">
    <property type="entry name" value="Tscrpt_reg_HTH_GntR"/>
</dbReference>
<dbReference type="Pfam" id="PF00392">
    <property type="entry name" value="GntR"/>
    <property type="match status" value="1"/>
</dbReference>
<evidence type="ECO:0000256" key="2">
    <source>
        <dbReference type="ARBA" id="ARBA00022898"/>
    </source>
</evidence>
<comment type="similarity">
    <text evidence="1">In the C-terminal section; belongs to the class-I pyridoxal-phosphate-dependent aminotransferase family.</text>
</comment>
<keyword evidence="7" id="KW-0032">Aminotransferase</keyword>
<dbReference type="CDD" id="cd00609">
    <property type="entry name" value="AAT_like"/>
    <property type="match status" value="1"/>
</dbReference>
<reference evidence="7" key="1">
    <citation type="submission" date="2022-09" db="EMBL/GenBank/DDBJ databases">
        <title>Comparative genomics and taxonomic characterization of three novel marine species of genus Reichenbachiella exhibiting antioxidant and polysaccharide degradation activities.</title>
        <authorList>
            <person name="Muhammad N."/>
            <person name="Lee Y.-J."/>
            <person name="Ko J."/>
            <person name="Kim S.-G."/>
        </authorList>
    </citation>
    <scope>NUCLEOTIDE SEQUENCE</scope>
    <source>
        <strain evidence="7">BKB1-1</strain>
    </source>
</reference>
<keyword evidence="5" id="KW-0804">Transcription</keyword>